<evidence type="ECO:0000256" key="3">
    <source>
        <dbReference type="ARBA" id="ARBA00022989"/>
    </source>
</evidence>
<comment type="subcellular location">
    <subcellularLocation>
        <location evidence="1">Membrane</location>
        <topology evidence="1">Multi-pass membrane protein</topology>
    </subcellularLocation>
</comment>
<dbReference type="Proteomes" id="UP000501914">
    <property type="component" value="Chromosome"/>
</dbReference>
<keyword evidence="2" id="KW-0812">Transmembrane</keyword>
<keyword evidence="3" id="KW-1133">Transmembrane helix</keyword>
<sequence>MSIKRSAVHTLALLAAAIFGVLLLLGAIRQDIGFMQMAALLAVLAIGLFALTLATAFTTKEQLFMAVIYMLIACTFLNNAFFAIHLGFFSLFLYRLLLIAAGCLHVIGMVRNRTHIERWNGLQVKGILLFFAFWFIYGLVSLLWAKSVTAGLKYLALLAMGIFFIYLIVMYVQKMERLMIVYSIWLVMTVFLMVIGFYNHITHHHLASSTLYSGPEYKQHYPTSVFFNQNDFATFLSISFFFYITMVKNIKNGYLKAIGLVLSLCALYLIFATGSRASLLGIFAGVAVYIFIVLPPILKKMAVWLSAAGIVIFAVLFASRMYSKLWELFLAPQTLHSFQDRLPSNVARANLLKNAWHFFLDSYGFGVGAGNVSYYLEHHALYDTDNVAEVHNWLVEILANFGLFIMLGYVTVYAYLIWVLCKFYERKLENQSKLITEGLITALVSFLVSSISPSSVSNLFFHWVFLALVIAAVNVLRRSRQMPEPMYR</sequence>
<evidence type="ECO:0000313" key="6">
    <source>
        <dbReference type="EMBL" id="QIW81587.1"/>
    </source>
</evidence>
<dbReference type="OrthoDB" id="9255580at2"/>
<dbReference type="RefSeq" id="WP_024714225.1">
    <property type="nucleotide sequence ID" value="NZ_CP048852.1"/>
</dbReference>
<dbReference type="EMBL" id="CP048852">
    <property type="protein sequence ID" value="QIW81587.1"/>
    <property type="molecule type" value="Genomic_DNA"/>
</dbReference>
<dbReference type="GO" id="GO:0016874">
    <property type="term" value="F:ligase activity"/>
    <property type="evidence" value="ECO:0007669"/>
    <property type="project" value="UniProtKB-KW"/>
</dbReference>
<dbReference type="AlphaFoldDB" id="A0A6H0WQ18"/>
<dbReference type="KEGG" id="bteq:G4P54_18275"/>
<protein>
    <submittedName>
        <fullName evidence="6">O-antigen ligase family protein</fullName>
    </submittedName>
</protein>
<dbReference type="PANTHER" id="PTHR37422">
    <property type="entry name" value="TEICHURONIC ACID BIOSYNTHESIS PROTEIN TUAE"/>
    <property type="match status" value="1"/>
</dbReference>
<evidence type="ECO:0000256" key="1">
    <source>
        <dbReference type="ARBA" id="ARBA00004141"/>
    </source>
</evidence>
<dbReference type="InterPro" id="IPR051533">
    <property type="entry name" value="WaaL-like"/>
</dbReference>
<dbReference type="PANTHER" id="PTHR37422:SF23">
    <property type="entry name" value="TEICHURONIC ACID BIOSYNTHESIS PROTEIN TUAE"/>
    <property type="match status" value="1"/>
</dbReference>
<dbReference type="Pfam" id="PF04932">
    <property type="entry name" value="Wzy_C"/>
    <property type="match status" value="1"/>
</dbReference>
<proteinExistence type="predicted"/>
<dbReference type="NCBIfam" id="NF047675">
    <property type="entry name" value="TeichurnBiosyTuaE"/>
    <property type="match status" value="1"/>
</dbReference>
<name>A0A6H0WQ18_9BACI</name>
<evidence type="ECO:0000256" key="2">
    <source>
        <dbReference type="ARBA" id="ARBA00022692"/>
    </source>
</evidence>
<keyword evidence="7" id="KW-1185">Reference proteome</keyword>
<evidence type="ECO:0000259" key="5">
    <source>
        <dbReference type="Pfam" id="PF04932"/>
    </source>
</evidence>
<organism evidence="6 7">
    <name type="scientific">Bacillus tequilensis</name>
    <dbReference type="NCBI Taxonomy" id="227866"/>
    <lineage>
        <taxon>Bacteria</taxon>
        <taxon>Bacillati</taxon>
        <taxon>Bacillota</taxon>
        <taxon>Bacilli</taxon>
        <taxon>Bacillales</taxon>
        <taxon>Bacillaceae</taxon>
        <taxon>Bacillus</taxon>
    </lineage>
</organism>
<dbReference type="InterPro" id="IPR007016">
    <property type="entry name" value="O-antigen_ligase-rel_domated"/>
</dbReference>
<feature type="domain" description="O-antigen ligase-related" evidence="5">
    <location>
        <begin position="262"/>
        <end position="409"/>
    </location>
</feature>
<evidence type="ECO:0000256" key="4">
    <source>
        <dbReference type="ARBA" id="ARBA00023136"/>
    </source>
</evidence>
<keyword evidence="4" id="KW-0472">Membrane</keyword>
<accession>A0A6H0WQ18</accession>
<keyword evidence="6" id="KW-0436">Ligase</keyword>
<dbReference type="GO" id="GO:0016020">
    <property type="term" value="C:membrane"/>
    <property type="evidence" value="ECO:0007669"/>
    <property type="project" value="UniProtKB-SubCell"/>
</dbReference>
<reference evidence="6 7" key="1">
    <citation type="submission" date="2020-02" db="EMBL/GenBank/DDBJ databases">
        <title>Genome sequencing, annotation and comparative genomic analysis of Bacillus tequilensis EA-CB0015, an effective biological control agent against Pseudocercospora fijiensis in banana plants.</title>
        <authorList>
            <person name="Cuellar-Gaviria T.Z."/>
            <person name="Ju K.-S."/>
            <person name="Villegas-Escobar V."/>
        </authorList>
    </citation>
    <scope>NUCLEOTIDE SEQUENCE [LARGE SCALE GENOMIC DNA]</scope>
    <source>
        <strain evidence="6 7">EA-CB0015</strain>
    </source>
</reference>
<evidence type="ECO:0000313" key="7">
    <source>
        <dbReference type="Proteomes" id="UP000501914"/>
    </source>
</evidence>
<gene>
    <name evidence="6" type="ORF">G4P54_18275</name>
</gene>